<dbReference type="Pfam" id="PF03715">
    <property type="entry name" value="Noc2"/>
    <property type="match status" value="1"/>
</dbReference>
<evidence type="ECO:0000256" key="2">
    <source>
        <dbReference type="ARBA" id="ARBA00005907"/>
    </source>
</evidence>
<dbReference type="PANTHER" id="PTHR12687">
    <property type="entry name" value="NUCLEOLAR COMPLEX 2 AND RAD4-RELATED"/>
    <property type="match status" value="1"/>
</dbReference>
<evidence type="ECO:0000256" key="1">
    <source>
        <dbReference type="ARBA" id="ARBA00004123"/>
    </source>
</evidence>
<evidence type="ECO:0000256" key="4">
    <source>
        <dbReference type="SAM" id="MobiDB-lite"/>
    </source>
</evidence>
<evidence type="ECO:0000313" key="5">
    <source>
        <dbReference type="Proteomes" id="UP000813463"/>
    </source>
</evidence>
<protein>
    <submittedName>
        <fullName evidence="6">Nucleolar complex-associated protein 2-like isoform X1</fullName>
    </submittedName>
</protein>
<dbReference type="RefSeq" id="XP_056683746.1">
    <property type="nucleotide sequence ID" value="XM_056827768.1"/>
</dbReference>
<dbReference type="InterPro" id="IPR005343">
    <property type="entry name" value="Noc2"/>
</dbReference>
<keyword evidence="3" id="KW-0539">Nucleus</keyword>
<proteinExistence type="inferred from homology"/>
<accession>A0ABM3QK63</accession>
<dbReference type="GeneID" id="110777413"/>
<name>A0ABM3QK63_SPIOL</name>
<evidence type="ECO:0000313" key="6">
    <source>
        <dbReference type="RefSeq" id="XP_056683746.1"/>
    </source>
</evidence>
<gene>
    <name evidence="6" type="primary">LOC110777413</name>
</gene>
<dbReference type="PANTHER" id="PTHR12687:SF4">
    <property type="entry name" value="NUCLEOLAR COMPLEX PROTEIN 2 HOMOLOG"/>
    <property type="match status" value="1"/>
</dbReference>
<feature type="region of interest" description="Disordered" evidence="4">
    <location>
        <begin position="605"/>
        <end position="746"/>
    </location>
</feature>
<organism evidence="5 6">
    <name type="scientific">Spinacia oleracea</name>
    <name type="common">Spinach</name>
    <dbReference type="NCBI Taxonomy" id="3562"/>
    <lineage>
        <taxon>Eukaryota</taxon>
        <taxon>Viridiplantae</taxon>
        <taxon>Streptophyta</taxon>
        <taxon>Embryophyta</taxon>
        <taxon>Tracheophyta</taxon>
        <taxon>Spermatophyta</taxon>
        <taxon>Magnoliopsida</taxon>
        <taxon>eudicotyledons</taxon>
        <taxon>Gunneridae</taxon>
        <taxon>Pentapetalae</taxon>
        <taxon>Caryophyllales</taxon>
        <taxon>Chenopodiaceae</taxon>
        <taxon>Chenopodioideae</taxon>
        <taxon>Anserineae</taxon>
        <taxon>Spinacia</taxon>
    </lineage>
</organism>
<reference evidence="5" key="1">
    <citation type="journal article" date="2021" name="Nat. Commun.">
        <title>Genomic analyses provide insights into spinach domestication and the genetic basis of agronomic traits.</title>
        <authorList>
            <person name="Cai X."/>
            <person name="Sun X."/>
            <person name="Xu C."/>
            <person name="Sun H."/>
            <person name="Wang X."/>
            <person name="Ge C."/>
            <person name="Zhang Z."/>
            <person name="Wang Q."/>
            <person name="Fei Z."/>
            <person name="Jiao C."/>
            <person name="Wang Q."/>
        </authorList>
    </citation>
    <scope>NUCLEOTIDE SEQUENCE [LARGE SCALE GENOMIC DNA]</scope>
    <source>
        <strain evidence="5">cv. Varoflay</strain>
    </source>
</reference>
<comment type="subcellular location">
    <subcellularLocation>
        <location evidence="1">Nucleus</location>
    </subcellularLocation>
</comment>
<feature type="compositionally biased region" description="Acidic residues" evidence="4">
    <location>
        <begin position="677"/>
        <end position="701"/>
    </location>
</feature>
<reference evidence="6" key="2">
    <citation type="submission" date="2025-08" db="UniProtKB">
        <authorList>
            <consortium name="RefSeq"/>
        </authorList>
    </citation>
    <scope>IDENTIFICATION</scope>
    <source>
        <tissue evidence="6">Leaf</tissue>
    </source>
</reference>
<feature type="compositionally biased region" description="Basic and acidic residues" evidence="4">
    <location>
        <begin position="18"/>
        <end position="53"/>
    </location>
</feature>
<keyword evidence="5" id="KW-1185">Reference proteome</keyword>
<feature type="region of interest" description="Disordered" evidence="4">
    <location>
        <begin position="1"/>
        <end position="114"/>
    </location>
</feature>
<evidence type="ECO:0000256" key="3">
    <source>
        <dbReference type="ARBA" id="ARBA00023242"/>
    </source>
</evidence>
<dbReference type="Proteomes" id="UP000813463">
    <property type="component" value="Chromosome 1"/>
</dbReference>
<sequence>MGSKKKVKKSTNVVSDEVGDKMEAKEHKKELESLKESQPEFYEYLKEVDKELLEFDDEGNEDDDDAEIDGEDDEIDGDDDEIDGDDDAGIEDGEDFDDSDVEEEEAVVRSKKEESSGRTIITMEMVESWCKGIQENEKIAPVRSLLKAYRVACHLAEESDEKSSEKLTTMSKAVMNKVMVETLTNIDGILRNLMNLPAYGGKKEKLIEVKNTKSWKKYQHLVKSYLGNSLHALNQMTDAKDISFTLKHLTKSSLFLAAFPAFLRKYIKVVLHFWGTGSRDLSFAAFWFLRTLCVQLGTDCLDECFKGLYKAYVMNCQFVNATKLQHIQFLRQLFVEFMLVDLPTAYQHAFVFIRQLAMILREALNTKTKESFRKVYEWKFINCIELWTVAIRKYGLEPDFQPLAYPLTQIISGVARLVPTARYFPLRMRCVRMLNCIAAATDTFIPVSMLLLDMLEMKELNCPPSGGVGKAVDLRTILKVSKQALKTRSFQEACVSSVIDELGEHLAQWSYSVAFFELSFIPAVRLRNFCKCTKVERFRKDMKELIRQIEANSEFANKKRATISFLPSDPAISSFLEEEKQSGASPLSKYVATLRQKAQQRNVSVSESSVLYGAEPPISDKMLAESDDEDEDEGDKGEAVFNSFWTQQKETRDKPPPEDEKTQKNKKKSKSSPKDAIDEDIVEDLVLSSDEEGEPMDDSPLPEETVKTEKGTPKRRNKRKPTIDGSVKNERHRFILRYNPDSGQGG</sequence>
<feature type="compositionally biased region" description="Acidic residues" evidence="4">
    <location>
        <begin position="625"/>
        <end position="635"/>
    </location>
</feature>
<comment type="similarity">
    <text evidence="2">Belongs to the NOC2 family.</text>
</comment>
<feature type="compositionally biased region" description="Acidic residues" evidence="4">
    <location>
        <begin position="54"/>
        <end position="105"/>
    </location>
</feature>
<feature type="compositionally biased region" description="Basic and acidic residues" evidence="4">
    <location>
        <begin position="649"/>
        <end position="663"/>
    </location>
</feature>